<evidence type="ECO:0000313" key="6">
    <source>
        <dbReference type="EMBL" id="AHE66107.1"/>
    </source>
</evidence>
<keyword evidence="3" id="KW-0560">Oxidoreductase</keyword>
<feature type="domain" description="2-oxoglutarate dehydrogenase E1 component N-terminal" evidence="5">
    <location>
        <begin position="11"/>
        <end position="49"/>
    </location>
</feature>
<accession>W0BBV3</accession>
<comment type="cofactor">
    <cofactor evidence="1">
        <name>thiamine diphosphate</name>
        <dbReference type="ChEBI" id="CHEBI:58937"/>
    </cofactor>
</comment>
<gene>
    <name evidence="6" type="primary">sucA1</name>
    <name evidence="6" type="ORF">Loa_00536</name>
</gene>
<dbReference type="GO" id="GO:0045252">
    <property type="term" value="C:oxoglutarate dehydrogenase complex"/>
    <property type="evidence" value="ECO:0007669"/>
    <property type="project" value="TreeGrafter"/>
</dbReference>
<dbReference type="PATRIC" id="fig|1268635.3.peg.525"/>
<protein>
    <submittedName>
        <fullName evidence="6">2-oxoglutarate dehydrogenase</fullName>
    </submittedName>
</protein>
<dbReference type="Pfam" id="PF16078">
    <property type="entry name" value="2-oxogl_dehyd_N"/>
    <property type="match status" value="1"/>
</dbReference>
<dbReference type="EMBL" id="CP004006">
    <property type="protein sequence ID" value="AHE66107.1"/>
    <property type="molecule type" value="Genomic_DNA"/>
</dbReference>
<dbReference type="GO" id="GO:0030976">
    <property type="term" value="F:thiamine pyrophosphate binding"/>
    <property type="evidence" value="ECO:0007669"/>
    <property type="project" value="InterPro"/>
</dbReference>
<dbReference type="STRING" id="1268635.Loa_00536"/>
<dbReference type="KEGG" id="lok:Loa_00536"/>
<evidence type="ECO:0000259" key="5">
    <source>
        <dbReference type="Pfam" id="PF16078"/>
    </source>
</evidence>
<name>W0BBV3_9GAMM</name>
<evidence type="ECO:0000256" key="3">
    <source>
        <dbReference type="ARBA" id="ARBA00023002"/>
    </source>
</evidence>
<dbReference type="PANTHER" id="PTHR23152">
    <property type="entry name" value="2-OXOGLUTARATE DEHYDROGENASE"/>
    <property type="match status" value="1"/>
</dbReference>
<dbReference type="AlphaFoldDB" id="W0BBV3"/>
<keyword evidence="4" id="KW-0786">Thiamine pyrophosphate</keyword>
<dbReference type="eggNOG" id="COG0567">
    <property type="taxonomic scope" value="Bacteria"/>
</dbReference>
<reference evidence="6 7" key="1">
    <citation type="journal article" date="2013" name="Int. J. Med. Microbiol.">
        <title>Legionella oakridgensis ATCC 33761 genome sequence and phenotypic characterization reveals its replication capacity in amoebae.</title>
        <authorList>
            <person name="Brzuszkiewicz E."/>
            <person name="Schulz T."/>
            <person name="Rydzewski K."/>
            <person name="Daniel R."/>
            <person name="Gillmaier N."/>
            <person name="Dittmann C."/>
            <person name="Holland G."/>
            <person name="Schunder E."/>
            <person name="Lautner M."/>
            <person name="Eisenreich W."/>
            <person name="Luck C."/>
            <person name="Heuner K."/>
        </authorList>
    </citation>
    <scope>NUCLEOTIDE SEQUENCE [LARGE SCALE GENOMIC DNA]</scope>
    <source>
        <strain>OR-10</strain>
        <strain evidence="7">ATCC 33761</strain>
    </source>
</reference>
<dbReference type="GO" id="GO:0004591">
    <property type="term" value="F:oxoglutarate dehydrogenase (succinyl-transferring) activity"/>
    <property type="evidence" value="ECO:0007669"/>
    <property type="project" value="TreeGrafter"/>
</dbReference>
<dbReference type="Gene3D" id="1.10.287.1150">
    <property type="entry name" value="TPP helical domain"/>
    <property type="match status" value="1"/>
</dbReference>
<dbReference type="InterPro" id="IPR011603">
    <property type="entry name" value="2oxoglutarate_DH_E1"/>
</dbReference>
<evidence type="ECO:0000256" key="1">
    <source>
        <dbReference type="ARBA" id="ARBA00001964"/>
    </source>
</evidence>
<proteinExistence type="inferred from homology"/>
<evidence type="ECO:0000313" key="7">
    <source>
        <dbReference type="Proteomes" id="UP000018838"/>
    </source>
</evidence>
<dbReference type="PANTHER" id="PTHR23152:SF4">
    <property type="entry name" value="2-OXOADIPATE DEHYDROGENASE COMPLEX COMPONENT E1"/>
    <property type="match status" value="1"/>
</dbReference>
<dbReference type="GO" id="GO:0005829">
    <property type="term" value="C:cytosol"/>
    <property type="evidence" value="ECO:0007669"/>
    <property type="project" value="TreeGrafter"/>
</dbReference>
<comment type="similarity">
    <text evidence="2">Belongs to the alpha-ketoglutarate dehydrogenase family.</text>
</comment>
<sequence length="136" mass="15461">MSSNLQKEWASSYLSGGSMAYVDSLYEDYLKDPNSVPEDWKKTFNDLAKADGKGKDISHREIRDYFLKNADKKKVQVVSADVKQAEVAHLINAYRTYGHLIAKLDPLEMTERPSVANLELAYHHLSDDDKNVFFCG</sequence>
<dbReference type="InterPro" id="IPR032106">
    <property type="entry name" value="2-oxogl_dehyd_N"/>
</dbReference>
<organism evidence="6 7">
    <name type="scientific">Legionella oakridgensis ATCC 33761 = DSM 21215</name>
    <dbReference type="NCBI Taxonomy" id="1268635"/>
    <lineage>
        <taxon>Bacteria</taxon>
        <taxon>Pseudomonadati</taxon>
        <taxon>Pseudomonadota</taxon>
        <taxon>Gammaproteobacteria</taxon>
        <taxon>Legionellales</taxon>
        <taxon>Legionellaceae</taxon>
        <taxon>Legionella</taxon>
    </lineage>
</organism>
<evidence type="ECO:0000256" key="4">
    <source>
        <dbReference type="ARBA" id="ARBA00023052"/>
    </source>
</evidence>
<dbReference type="HOGENOM" id="CLU_132377_0_0_6"/>
<keyword evidence="7" id="KW-1185">Reference proteome</keyword>
<dbReference type="GO" id="GO:0006099">
    <property type="term" value="P:tricarboxylic acid cycle"/>
    <property type="evidence" value="ECO:0007669"/>
    <property type="project" value="TreeGrafter"/>
</dbReference>
<evidence type="ECO:0000256" key="2">
    <source>
        <dbReference type="ARBA" id="ARBA00006936"/>
    </source>
</evidence>
<dbReference type="Proteomes" id="UP000018838">
    <property type="component" value="Chromosome"/>
</dbReference>